<protein>
    <submittedName>
        <fullName evidence="8">Uncharacterized protein</fullName>
    </submittedName>
</protein>
<dbReference type="EMBL" id="FN649741">
    <property type="protein sequence ID" value="CBN74998.1"/>
    <property type="molecule type" value="Genomic_DNA"/>
</dbReference>
<keyword evidence="9" id="KW-1185">Reference proteome</keyword>
<dbReference type="EMBL" id="FN648863">
    <property type="protein sequence ID" value="CBN74998.1"/>
    <property type="molecule type" value="Genomic_DNA"/>
</dbReference>
<comment type="similarity">
    <text evidence="2">Belongs to the CD225/Dispanin family.</text>
</comment>
<evidence type="ECO:0000256" key="3">
    <source>
        <dbReference type="ARBA" id="ARBA00022692"/>
    </source>
</evidence>
<feature type="transmembrane region" description="Helical" evidence="7">
    <location>
        <begin position="79"/>
        <end position="103"/>
    </location>
</feature>
<evidence type="ECO:0000256" key="2">
    <source>
        <dbReference type="ARBA" id="ARBA00006843"/>
    </source>
</evidence>
<dbReference type="Proteomes" id="UP000002630">
    <property type="component" value="Linkage Group LG16"/>
</dbReference>
<evidence type="ECO:0000256" key="7">
    <source>
        <dbReference type="SAM" id="Phobius"/>
    </source>
</evidence>
<comment type="subcellular location">
    <subcellularLocation>
        <location evidence="1">Membrane</location>
    </subcellularLocation>
</comment>
<keyword evidence="5 7" id="KW-0472">Membrane</keyword>
<dbReference type="PANTHER" id="PTHR14948:SF25">
    <property type="entry name" value="DUF4190 DOMAIN-CONTAINING PROTEIN"/>
    <property type="match status" value="1"/>
</dbReference>
<dbReference type="AlphaFoldDB" id="D8LR93"/>
<dbReference type="GO" id="GO:0016020">
    <property type="term" value="C:membrane"/>
    <property type="evidence" value="ECO:0007669"/>
    <property type="project" value="UniProtKB-SubCell"/>
</dbReference>
<dbReference type="Pfam" id="PF04505">
    <property type="entry name" value="CD225"/>
    <property type="match status" value="1"/>
</dbReference>
<feature type="region of interest" description="Disordered" evidence="6">
    <location>
        <begin position="1"/>
        <end position="21"/>
    </location>
</feature>
<evidence type="ECO:0000256" key="1">
    <source>
        <dbReference type="ARBA" id="ARBA00004370"/>
    </source>
</evidence>
<dbReference type="InParanoid" id="D8LR93"/>
<sequence>MAEKPGLGSDGGALLTEDPNVNYGTQSAVTEKYGLGSDGDGLLAAEDGAQQGQDEVIPSTLQQGEEGQGQIPPDNHAGLAWFSCLCCCWPIGLYAVITSHTVYGRWKGGDCEGANRASENAKNASIAAILIGTILCIVQLTTAVN</sequence>
<proteinExistence type="inferred from homology"/>
<name>D8LR93_ECTSI</name>
<feature type="transmembrane region" description="Helical" evidence="7">
    <location>
        <begin position="124"/>
        <end position="144"/>
    </location>
</feature>
<dbReference type="eggNOG" id="ENOG502SBRN">
    <property type="taxonomic scope" value="Eukaryota"/>
</dbReference>
<evidence type="ECO:0000256" key="5">
    <source>
        <dbReference type="ARBA" id="ARBA00023136"/>
    </source>
</evidence>
<organism evidence="8 9">
    <name type="scientific">Ectocarpus siliculosus</name>
    <name type="common">Brown alga</name>
    <name type="synonym">Conferva siliculosa</name>
    <dbReference type="NCBI Taxonomy" id="2880"/>
    <lineage>
        <taxon>Eukaryota</taxon>
        <taxon>Sar</taxon>
        <taxon>Stramenopiles</taxon>
        <taxon>Ochrophyta</taxon>
        <taxon>PX clade</taxon>
        <taxon>Phaeophyceae</taxon>
        <taxon>Ectocarpales</taxon>
        <taxon>Ectocarpaceae</taxon>
        <taxon>Ectocarpus</taxon>
    </lineage>
</organism>
<keyword evidence="4 7" id="KW-1133">Transmembrane helix</keyword>
<dbReference type="InterPro" id="IPR007593">
    <property type="entry name" value="CD225/Dispanin_fam"/>
</dbReference>
<evidence type="ECO:0000256" key="6">
    <source>
        <dbReference type="SAM" id="MobiDB-lite"/>
    </source>
</evidence>
<evidence type="ECO:0000256" key="4">
    <source>
        <dbReference type="ARBA" id="ARBA00022989"/>
    </source>
</evidence>
<evidence type="ECO:0000313" key="9">
    <source>
        <dbReference type="Proteomes" id="UP000002630"/>
    </source>
</evidence>
<evidence type="ECO:0000313" key="8">
    <source>
        <dbReference type="EMBL" id="CBN74998.1"/>
    </source>
</evidence>
<gene>
    <name evidence="8" type="ORF">Esi_0064_0036</name>
</gene>
<dbReference type="InterPro" id="IPR051423">
    <property type="entry name" value="CD225/Dispanin"/>
</dbReference>
<reference evidence="8 9" key="1">
    <citation type="journal article" date="2010" name="Nature">
        <title>The Ectocarpus genome and the independent evolution of multicellularity in brown algae.</title>
        <authorList>
            <person name="Cock J.M."/>
            <person name="Sterck L."/>
            <person name="Rouze P."/>
            <person name="Scornet D."/>
            <person name="Allen A.E."/>
            <person name="Amoutzias G."/>
            <person name="Anthouard V."/>
            <person name="Artiguenave F."/>
            <person name="Aury J.M."/>
            <person name="Badger J.H."/>
            <person name="Beszteri B."/>
            <person name="Billiau K."/>
            <person name="Bonnet E."/>
            <person name="Bothwell J.H."/>
            <person name="Bowler C."/>
            <person name="Boyen C."/>
            <person name="Brownlee C."/>
            <person name="Carrano C.J."/>
            <person name="Charrier B."/>
            <person name="Cho G.Y."/>
            <person name="Coelho S.M."/>
            <person name="Collen J."/>
            <person name="Corre E."/>
            <person name="Da Silva C."/>
            <person name="Delage L."/>
            <person name="Delaroque N."/>
            <person name="Dittami S.M."/>
            <person name="Doulbeau S."/>
            <person name="Elias M."/>
            <person name="Farnham G."/>
            <person name="Gachon C.M."/>
            <person name="Gschloessl B."/>
            <person name="Heesch S."/>
            <person name="Jabbari K."/>
            <person name="Jubin C."/>
            <person name="Kawai H."/>
            <person name="Kimura K."/>
            <person name="Kloareg B."/>
            <person name="Kupper F.C."/>
            <person name="Lang D."/>
            <person name="Le Bail A."/>
            <person name="Leblanc C."/>
            <person name="Lerouge P."/>
            <person name="Lohr M."/>
            <person name="Lopez P.J."/>
            <person name="Martens C."/>
            <person name="Maumus F."/>
            <person name="Michel G."/>
            <person name="Miranda-Saavedra D."/>
            <person name="Morales J."/>
            <person name="Moreau H."/>
            <person name="Motomura T."/>
            <person name="Nagasato C."/>
            <person name="Napoli C.A."/>
            <person name="Nelson D.R."/>
            <person name="Nyvall-Collen P."/>
            <person name="Peters A.F."/>
            <person name="Pommier C."/>
            <person name="Potin P."/>
            <person name="Poulain J."/>
            <person name="Quesneville H."/>
            <person name="Read B."/>
            <person name="Rensing S.A."/>
            <person name="Ritter A."/>
            <person name="Rousvoal S."/>
            <person name="Samanta M."/>
            <person name="Samson G."/>
            <person name="Schroeder D.C."/>
            <person name="Segurens B."/>
            <person name="Strittmatter M."/>
            <person name="Tonon T."/>
            <person name="Tregear J.W."/>
            <person name="Valentin K."/>
            <person name="von Dassow P."/>
            <person name="Yamagishi T."/>
            <person name="Van de Peer Y."/>
            <person name="Wincker P."/>
        </authorList>
    </citation>
    <scope>NUCLEOTIDE SEQUENCE [LARGE SCALE GENOMIC DNA]</scope>
    <source>
        <strain evidence="9">Ec32 / CCAP1310/4</strain>
    </source>
</reference>
<accession>D8LR93</accession>
<dbReference type="PANTHER" id="PTHR14948">
    <property type="entry name" value="NG5"/>
    <property type="match status" value="1"/>
</dbReference>
<dbReference type="STRING" id="2880.D8LR93"/>
<keyword evidence="3 7" id="KW-0812">Transmembrane</keyword>
<dbReference type="OrthoDB" id="5982478at2759"/>